<accession>A0A2R6XEW3</accession>
<feature type="compositionally biased region" description="Basic and acidic residues" evidence="1">
    <location>
        <begin position="82"/>
        <end position="116"/>
    </location>
</feature>
<reference evidence="3" key="1">
    <citation type="journal article" date="2017" name="Cell">
        <title>Insights into land plant evolution garnered from the Marchantia polymorpha genome.</title>
        <authorList>
            <person name="Bowman J.L."/>
            <person name="Kohchi T."/>
            <person name="Yamato K.T."/>
            <person name="Jenkins J."/>
            <person name="Shu S."/>
            <person name="Ishizaki K."/>
            <person name="Yamaoka S."/>
            <person name="Nishihama R."/>
            <person name="Nakamura Y."/>
            <person name="Berger F."/>
            <person name="Adam C."/>
            <person name="Aki S.S."/>
            <person name="Althoff F."/>
            <person name="Araki T."/>
            <person name="Arteaga-Vazquez M.A."/>
            <person name="Balasubrmanian S."/>
            <person name="Barry K."/>
            <person name="Bauer D."/>
            <person name="Boehm C.R."/>
            <person name="Briginshaw L."/>
            <person name="Caballero-Perez J."/>
            <person name="Catarino B."/>
            <person name="Chen F."/>
            <person name="Chiyoda S."/>
            <person name="Chovatia M."/>
            <person name="Davies K.M."/>
            <person name="Delmans M."/>
            <person name="Demura T."/>
            <person name="Dierschke T."/>
            <person name="Dolan L."/>
            <person name="Dorantes-Acosta A.E."/>
            <person name="Eklund D.M."/>
            <person name="Florent S.N."/>
            <person name="Flores-Sandoval E."/>
            <person name="Fujiyama A."/>
            <person name="Fukuzawa H."/>
            <person name="Galik B."/>
            <person name="Grimanelli D."/>
            <person name="Grimwood J."/>
            <person name="Grossniklaus U."/>
            <person name="Hamada T."/>
            <person name="Haseloff J."/>
            <person name="Hetherington A.J."/>
            <person name="Higo A."/>
            <person name="Hirakawa Y."/>
            <person name="Hundley H.N."/>
            <person name="Ikeda Y."/>
            <person name="Inoue K."/>
            <person name="Inoue S.I."/>
            <person name="Ishida S."/>
            <person name="Jia Q."/>
            <person name="Kakita M."/>
            <person name="Kanazawa T."/>
            <person name="Kawai Y."/>
            <person name="Kawashima T."/>
            <person name="Kennedy M."/>
            <person name="Kinose K."/>
            <person name="Kinoshita T."/>
            <person name="Kohara Y."/>
            <person name="Koide E."/>
            <person name="Komatsu K."/>
            <person name="Kopischke S."/>
            <person name="Kubo M."/>
            <person name="Kyozuka J."/>
            <person name="Lagercrantz U."/>
            <person name="Lin S.S."/>
            <person name="Lindquist E."/>
            <person name="Lipzen A.M."/>
            <person name="Lu C.W."/>
            <person name="De Luna E."/>
            <person name="Martienssen R.A."/>
            <person name="Minamino N."/>
            <person name="Mizutani M."/>
            <person name="Mizutani M."/>
            <person name="Mochizuki N."/>
            <person name="Monte I."/>
            <person name="Mosher R."/>
            <person name="Nagasaki H."/>
            <person name="Nakagami H."/>
            <person name="Naramoto S."/>
            <person name="Nishitani K."/>
            <person name="Ohtani M."/>
            <person name="Okamoto T."/>
            <person name="Okumura M."/>
            <person name="Phillips J."/>
            <person name="Pollak B."/>
            <person name="Reinders A."/>
            <person name="Rovekamp M."/>
            <person name="Sano R."/>
            <person name="Sawa S."/>
            <person name="Schmid M.W."/>
            <person name="Shirakawa M."/>
            <person name="Solano R."/>
            <person name="Spunde A."/>
            <person name="Suetsugu N."/>
            <person name="Sugano S."/>
            <person name="Sugiyama A."/>
            <person name="Sun R."/>
            <person name="Suzuki Y."/>
            <person name="Takenaka M."/>
            <person name="Takezawa D."/>
            <person name="Tomogane H."/>
            <person name="Tsuzuki M."/>
            <person name="Ueda T."/>
            <person name="Umeda M."/>
            <person name="Ward J.M."/>
            <person name="Watanabe Y."/>
            <person name="Yazaki K."/>
            <person name="Yokoyama R."/>
            <person name="Yoshitake Y."/>
            <person name="Yotsui I."/>
            <person name="Zachgo S."/>
            <person name="Schmutz J."/>
        </authorList>
    </citation>
    <scope>NUCLEOTIDE SEQUENCE [LARGE SCALE GENOMIC DNA]</scope>
    <source>
        <strain evidence="3">Tak-1</strain>
    </source>
</reference>
<organism evidence="2 3">
    <name type="scientific">Marchantia polymorpha</name>
    <name type="common">Common liverwort</name>
    <name type="synonym">Marchantia aquatica</name>
    <dbReference type="NCBI Taxonomy" id="3197"/>
    <lineage>
        <taxon>Eukaryota</taxon>
        <taxon>Viridiplantae</taxon>
        <taxon>Streptophyta</taxon>
        <taxon>Embryophyta</taxon>
        <taxon>Marchantiophyta</taxon>
        <taxon>Marchantiopsida</taxon>
        <taxon>Marchantiidae</taxon>
        <taxon>Marchantiales</taxon>
        <taxon>Marchantiaceae</taxon>
        <taxon>Marchantia</taxon>
    </lineage>
</organism>
<proteinExistence type="predicted"/>
<protein>
    <submittedName>
        <fullName evidence="2">Uncharacterized protein</fullName>
    </submittedName>
</protein>
<dbReference type="AlphaFoldDB" id="A0A2R6XEW3"/>
<dbReference type="Proteomes" id="UP000244005">
    <property type="component" value="Unassembled WGS sequence"/>
</dbReference>
<dbReference type="EMBL" id="KZ772691">
    <property type="protein sequence ID" value="PTQ44648.1"/>
    <property type="molecule type" value="Genomic_DNA"/>
</dbReference>
<feature type="compositionally biased region" description="Basic residues" evidence="1">
    <location>
        <begin position="37"/>
        <end position="47"/>
    </location>
</feature>
<gene>
    <name evidence="2" type="ORF">MARPO_0019s0072</name>
</gene>
<evidence type="ECO:0000256" key="1">
    <source>
        <dbReference type="SAM" id="MobiDB-lite"/>
    </source>
</evidence>
<sequence>MGAREGHDGLRARRANKEGKVCPENRRNRLGSASRASRQRVRAIHGGRRAELDRRRAEAHSPACLASLHRPSRGSGSGAGSQKERKGSPGWRERARESERASKPASASEREREREREKRARARLLFPRTGSLLPACLPAAAAAAAASSSSRCCVRLPACLASSVLPVPPLAPALAFISRVAFRLSLGFPLFFSTLSISDLFSISASPLRFCSSFAWAGRTAALPALVPLRSSSIASGPRAPSVCSQISRRSASVQEQKLPVLVRSRLGSPVSSFRK</sequence>
<evidence type="ECO:0000313" key="3">
    <source>
        <dbReference type="Proteomes" id="UP000244005"/>
    </source>
</evidence>
<keyword evidence="3" id="KW-1185">Reference proteome</keyword>
<name>A0A2R6XEW3_MARPO</name>
<feature type="region of interest" description="Disordered" evidence="1">
    <location>
        <begin position="1"/>
        <end position="116"/>
    </location>
</feature>
<evidence type="ECO:0000313" key="2">
    <source>
        <dbReference type="EMBL" id="PTQ44648.1"/>
    </source>
</evidence>
<feature type="compositionally biased region" description="Basic and acidic residues" evidence="1">
    <location>
        <begin position="48"/>
        <end position="59"/>
    </location>
</feature>
<feature type="compositionally biased region" description="Basic and acidic residues" evidence="1">
    <location>
        <begin position="1"/>
        <end position="27"/>
    </location>
</feature>